<protein>
    <submittedName>
        <fullName evidence="1">Uncharacterized protein</fullName>
    </submittedName>
</protein>
<comment type="caution">
    <text evidence="1">The sequence shown here is derived from an EMBL/GenBank/DDBJ whole genome shotgun (WGS) entry which is preliminary data.</text>
</comment>
<dbReference type="EMBL" id="BMAW01045458">
    <property type="protein sequence ID" value="GFS50172.1"/>
    <property type="molecule type" value="Genomic_DNA"/>
</dbReference>
<name>A0A8X6IN75_NEPPI</name>
<accession>A0A8X6IN75</accession>
<gene>
    <name evidence="1" type="ORF">NPIL_207821</name>
</gene>
<sequence>SPVTLREGVMQQVSPQNCMVEELPKETVNQFQCAAGTNQSICVVFKVIYLYSDISHTKRKELLSDVFRGKITNPCG</sequence>
<organism evidence="1 2">
    <name type="scientific">Nephila pilipes</name>
    <name type="common">Giant wood spider</name>
    <name type="synonym">Nephila maculata</name>
    <dbReference type="NCBI Taxonomy" id="299642"/>
    <lineage>
        <taxon>Eukaryota</taxon>
        <taxon>Metazoa</taxon>
        <taxon>Ecdysozoa</taxon>
        <taxon>Arthropoda</taxon>
        <taxon>Chelicerata</taxon>
        <taxon>Arachnida</taxon>
        <taxon>Araneae</taxon>
        <taxon>Araneomorphae</taxon>
        <taxon>Entelegynae</taxon>
        <taxon>Araneoidea</taxon>
        <taxon>Nephilidae</taxon>
        <taxon>Nephila</taxon>
    </lineage>
</organism>
<evidence type="ECO:0000313" key="2">
    <source>
        <dbReference type="Proteomes" id="UP000887013"/>
    </source>
</evidence>
<proteinExistence type="predicted"/>
<dbReference type="AlphaFoldDB" id="A0A8X6IN75"/>
<reference evidence="1" key="1">
    <citation type="submission" date="2020-08" db="EMBL/GenBank/DDBJ databases">
        <title>Multicomponent nature underlies the extraordinary mechanical properties of spider dragline silk.</title>
        <authorList>
            <person name="Kono N."/>
            <person name="Nakamura H."/>
            <person name="Mori M."/>
            <person name="Yoshida Y."/>
            <person name="Ohtoshi R."/>
            <person name="Malay A.D."/>
            <person name="Moran D.A.P."/>
            <person name="Tomita M."/>
            <person name="Numata K."/>
            <person name="Arakawa K."/>
        </authorList>
    </citation>
    <scope>NUCLEOTIDE SEQUENCE</scope>
</reference>
<keyword evidence="2" id="KW-1185">Reference proteome</keyword>
<feature type="non-terminal residue" evidence="1">
    <location>
        <position position="1"/>
    </location>
</feature>
<dbReference type="Proteomes" id="UP000887013">
    <property type="component" value="Unassembled WGS sequence"/>
</dbReference>
<evidence type="ECO:0000313" key="1">
    <source>
        <dbReference type="EMBL" id="GFS50172.1"/>
    </source>
</evidence>